<dbReference type="GO" id="GO:0006281">
    <property type="term" value="P:DNA repair"/>
    <property type="evidence" value="ECO:0007669"/>
    <property type="project" value="InterPro"/>
</dbReference>
<dbReference type="GO" id="GO:0006310">
    <property type="term" value="P:DNA recombination"/>
    <property type="evidence" value="ECO:0007669"/>
    <property type="project" value="InterPro"/>
</dbReference>
<sequence length="171" mass="19468">MDWSNLGGDTLSTRKLFVVLPLPPSINHQYATVNGRRVLASPGRHYKTAVARHLLTILRQSSHRTEFLEQLETHTLSLSLRFHFKTALRRDLDGGLKIAQDAICQAIDLNDNRITEIHLHKDLDSVRPRLECLLAIQEPIARTIRSPKNLSMVTKANPRTVPRFSTDHTPR</sequence>
<gene>
    <name evidence="1" type="ORF">PP769_07655</name>
</gene>
<dbReference type="RefSeq" id="WP_312646399.1">
    <property type="nucleotide sequence ID" value="NZ_CP116967.1"/>
</dbReference>
<evidence type="ECO:0000313" key="1">
    <source>
        <dbReference type="EMBL" id="WNM59618.1"/>
    </source>
</evidence>
<accession>A0AA96GD47</accession>
<organism evidence="1 2">
    <name type="scientific">Candidatus Nitrospira allomarina</name>
    <dbReference type="NCBI Taxonomy" id="3020900"/>
    <lineage>
        <taxon>Bacteria</taxon>
        <taxon>Pseudomonadati</taxon>
        <taxon>Nitrospirota</taxon>
        <taxon>Nitrospiria</taxon>
        <taxon>Nitrospirales</taxon>
        <taxon>Nitrospiraceae</taxon>
        <taxon>Nitrospira</taxon>
    </lineage>
</organism>
<dbReference type="EMBL" id="CP116967">
    <property type="protein sequence ID" value="WNM59618.1"/>
    <property type="molecule type" value="Genomic_DNA"/>
</dbReference>
<dbReference type="Proteomes" id="UP001302719">
    <property type="component" value="Chromosome"/>
</dbReference>
<dbReference type="GO" id="GO:0000287">
    <property type="term" value="F:magnesium ion binding"/>
    <property type="evidence" value="ECO:0007669"/>
    <property type="project" value="InterPro"/>
</dbReference>
<dbReference type="AlphaFoldDB" id="A0AA96GD47"/>
<evidence type="ECO:0000313" key="2">
    <source>
        <dbReference type="Proteomes" id="UP001302719"/>
    </source>
</evidence>
<protein>
    <submittedName>
        <fullName evidence="1">RusA family crossover junction endodeoxyribonuclease</fullName>
    </submittedName>
</protein>
<proteinExistence type="predicted"/>
<reference evidence="1 2" key="1">
    <citation type="submission" date="2023-01" db="EMBL/GenBank/DDBJ databases">
        <title>Cultivation and genomic characterization of new, ubiquitous marine nitrite-oxidizing bacteria from the Nitrospirales.</title>
        <authorList>
            <person name="Mueller A.J."/>
            <person name="Daebeler A."/>
            <person name="Herbold C.W."/>
            <person name="Kirkegaard R.H."/>
            <person name="Daims H."/>
        </authorList>
    </citation>
    <scope>NUCLEOTIDE SEQUENCE [LARGE SCALE GENOMIC DNA]</scope>
    <source>
        <strain evidence="1 2">VA</strain>
    </source>
</reference>
<dbReference type="InterPro" id="IPR036614">
    <property type="entry name" value="RusA-like_sf"/>
</dbReference>
<dbReference type="KEGG" id="nall:PP769_07655"/>
<dbReference type="SUPFAM" id="SSF103084">
    <property type="entry name" value="Holliday junction resolvase RusA"/>
    <property type="match status" value="1"/>
</dbReference>
<dbReference type="Gene3D" id="3.30.1330.70">
    <property type="entry name" value="Holliday junction resolvase RusA"/>
    <property type="match status" value="1"/>
</dbReference>
<keyword evidence="2" id="KW-1185">Reference proteome</keyword>
<name>A0AA96GD47_9BACT</name>